<dbReference type="PANTHER" id="PTHR43386:SF24">
    <property type="entry name" value="OLIGOPEPTIDE TRANSPORT SYSTEM PERMEASE PROTEIN AMID"/>
    <property type="match status" value="1"/>
</dbReference>
<evidence type="ECO:0000256" key="6">
    <source>
        <dbReference type="ARBA" id="ARBA00022927"/>
    </source>
</evidence>
<evidence type="ECO:0000256" key="4">
    <source>
        <dbReference type="ARBA" id="ARBA00022692"/>
    </source>
</evidence>
<organism evidence="12 13">
    <name type="scientific">Anaeroplasma bactoclasticum</name>
    <dbReference type="NCBI Taxonomy" id="2088"/>
    <lineage>
        <taxon>Bacteria</taxon>
        <taxon>Bacillati</taxon>
        <taxon>Mycoplasmatota</taxon>
        <taxon>Mollicutes</taxon>
        <taxon>Anaeroplasmatales</taxon>
        <taxon>Anaeroplasmataceae</taxon>
        <taxon>Anaeroplasma</taxon>
    </lineage>
</organism>
<evidence type="ECO:0000256" key="9">
    <source>
        <dbReference type="ARBA" id="ARBA00024202"/>
    </source>
</evidence>
<evidence type="ECO:0000256" key="3">
    <source>
        <dbReference type="ARBA" id="ARBA00022475"/>
    </source>
</evidence>
<keyword evidence="6" id="KW-0653">Protein transport</keyword>
<keyword evidence="3" id="KW-1003">Cell membrane</keyword>
<sequence>MSEIALNNEYELDHSLDDLFVPVKIDEEESEHLSAEPYSYWKSVFRVFIHKPAAIISIITFIILIIGIVVIPQFASATDFEGGVAFVNAAPSANHIWGCDSKGRDLFFITWSGAGSSLGLALISSAIVTVLGVIFGLTWGYLKKIDWFFVELYNLVVNIPSLLVYMLLSTIFSHSLPWISPEGRLIFSLCITGWLGLAYMIRNQVLIIDNREYNVASKTLATPASRIMFKNYLPFILGIIITDFSLIVPGMISSEVSMSYFGVGLPKDRIAIGAILELGTKEFQQRPWQVLAPGLLMAIIIFIFFLFGMALSDALDPKKHR</sequence>
<proteinExistence type="inferred from homology"/>
<name>A0A397RN51_9MOLU</name>
<evidence type="ECO:0000259" key="11">
    <source>
        <dbReference type="PROSITE" id="PS50928"/>
    </source>
</evidence>
<dbReference type="InterPro" id="IPR000515">
    <property type="entry name" value="MetI-like"/>
</dbReference>
<dbReference type="InterPro" id="IPR050366">
    <property type="entry name" value="BP-dependent_transpt_permease"/>
</dbReference>
<feature type="transmembrane region" description="Helical" evidence="10">
    <location>
        <begin position="152"/>
        <end position="172"/>
    </location>
</feature>
<keyword evidence="7 10" id="KW-1133">Transmembrane helix</keyword>
<feature type="transmembrane region" description="Helical" evidence="10">
    <location>
        <begin position="184"/>
        <end position="201"/>
    </location>
</feature>
<dbReference type="GO" id="GO:0005886">
    <property type="term" value="C:plasma membrane"/>
    <property type="evidence" value="ECO:0007669"/>
    <property type="project" value="UniProtKB-SubCell"/>
</dbReference>
<dbReference type="GO" id="GO:0015833">
    <property type="term" value="P:peptide transport"/>
    <property type="evidence" value="ECO:0007669"/>
    <property type="project" value="UniProtKB-KW"/>
</dbReference>
<comment type="subcellular location">
    <subcellularLocation>
        <location evidence="1 10">Cell membrane</location>
        <topology evidence="1 10">Multi-pass membrane protein</topology>
    </subcellularLocation>
</comment>
<evidence type="ECO:0000313" key="12">
    <source>
        <dbReference type="EMBL" id="RIA75770.1"/>
    </source>
</evidence>
<dbReference type="RefSeq" id="WP_119016315.1">
    <property type="nucleotide sequence ID" value="NZ_QXEV01000011.1"/>
</dbReference>
<dbReference type="OrthoDB" id="9797472at2"/>
<keyword evidence="8 10" id="KW-0472">Membrane</keyword>
<keyword evidence="13" id="KW-1185">Reference proteome</keyword>
<evidence type="ECO:0000256" key="2">
    <source>
        <dbReference type="ARBA" id="ARBA00022448"/>
    </source>
</evidence>
<accession>A0A397RN51</accession>
<evidence type="ECO:0000256" key="5">
    <source>
        <dbReference type="ARBA" id="ARBA00022856"/>
    </source>
</evidence>
<evidence type="ECO:0000256" key="8">
    <source>
        <dbReference type="ARBA" id="ARBA00023136"/>
    </source>
</evidence>
<dbReference type="InParanoid" id="A0A397RN51"/>
<dbReference type="Proteomes" id="UP000266506">
    <property type="component" value="Unassembled WGS sequence"/>
</dbReference>
<gene>
    <name evidence="12" type="ORF">EI71_01177</name>
</gene>
<dbReference type="AlphaFoldDB" id="A0A397RN51"/>
<comment type="caution">
    <text evidence="12">The sequence shown here is derived from an EMBL/GenBank/DDBJ whole genome shotgun (WGS) entry which is preliminary data.</text>
</comment>
<dbReference type="Gene3D" id="1.10.3720.10">
    <property type="entry name" value="MetI-like"/>
    <property type="match status" value="1"/>
</dbReference>
<feature type="transmembrane region" description="Helical" evidence="10">
    <location>
        <begin position="232"/>
        <end position="252"/>
    </location>
</feature>
<feature type="domain" description="ABC transmembrane type-1" evidence="11">
    <location>
        <begin position="118"/>
        <end position="308"/>
    </location>
</feature>
<protein>
    <submittedName>
        <fullName evidence="12">Oligopeptide transport system permease protein</fullName>
    </submittedName>
</protein>
<evidence type="ECO:0000313" key="13">
    <source>
        <dbReference type="Proteomes" id="UP000266506"/>
    </source>
</evidence>
<dbReference type="SUPFAM" id="SSF161098">
    <property type="entry name" value="MetI-like"/>
    <property type="match status" value="1"/>
</dbReference>
<dbReference type="CDD" id="cd06261">
    <property type="entry name" value="TM_PBP2"/>
    <property type="match status" value="1"/>
</dbReference>
<dbReference type="InterPro" id="IPR025966">
    <property type="entry name" value="OppC_N"/>
</dbReference>
<dbReference type="EMBL" id="QXEV01000011">
    <property type="protein sequence ID" value="RIA75770.1"/>
    <property type="molecule type" value="Genomic_DNA"/>
</dbReference>
<dbReference type="PANTHER" id="PTHR43386">
    <property type="entry name" value="OLIGOPEPTIDE TRANSPORT SYSTEM PERMEASE PROTEIN APPC"/>
    <property type="match status" value="1"/>
</dbReference>
<dbReference type="GO" id="GO:0015031">
    <property type="term" value="P:protein transport"/>
    <property type="evidence" value="ECO:0007669"/>
    <property type="project" value="UniProtKB-KW"/>
</dbReference>
<evidence type="ECO:0000256" key="10">
    <source>
        <dbReference type="RuleBase" id="RU363032"/>
    </source>
</evidence>
<dbReference type="Pfam" id="PF00528">
    <property type="entry name" value="BPD_transp_1"/>
    <property type="match status" value="1"/>
</dbReference>
<dbReference type="GO" id="GO:0055085">
    <property type="term" value="P:transmembrane transport"/>
    <property type="evidence" value="ECO:0007669"/>
    <property type="project" value="InterPro"/>
</dbReference>
<dbReference type="InterPro" id="IPR035906">
    <property type="entry name" value="MetI-like_sf"/>
</dbReference>
<evidence type="ECO:0000256" key="7">
    <source>
        <dbReference type="ARBA" id="ARBA00022989"/>
    </source>
</evidence>
<feature type="transmembrane region" description="Helical" evidence="10">
    <location>
        <begin position="290"/>
        <end position="311"/>
    </location>
</feature>
<keyword evidence="4 10" id="KW-0812">Transmembrane</keyword>
<dbReference type="PROSITE" id="PS50928">
    <property type="entry name" value="ABC_TM1"/>
    <property type="match status" value="1"/>
</dbReference>
<comment type="similarity">
    <text evidence="9">Belongs to the binding-protein-dependent transport system permease family. OppBC subfamily.</text>
</comment>
<dbReference type="Pfam" id="PF12911">
    <property type="entry name" value="OppC_N"/>
    <property type="match status" value="1"/>
</dbReference>
<feature type="transmembrane region" description="Helical" evidence="10">
    <location>
        <begin position="118"/>
        <end position="140"/>
    </location>
</feature>
<reference evidence="12 13" key="1">
    <citation type="submission" date="2018-08" db="EMBL/GenBank/DDBJ databases">
        <title>Genomic Encyclopedia of Archaeal and Bacterial Type Strains, Phase II (KMG-II): from individual species to whole genera.</title>
        <authorList>
            <person name="Goeker M."/>
        </authorList>
    </citation>
    <scope>NUCLEOTIDE SEQUENCE [LARGE SCALE GENOMIC DNA]</scope>
    <source>
        <strain evidence="12 13">ATCC 27112</strain>
    </source>
</reference>
<keyword evidence="5" id="KW-0571">Peptide transport</keyword>
<keyword evidence="2 10" id="KW-0813">Transport</keyword>
<evidence type="ECO:0000256" key="1">
    <source>
        <dbReference type="ARBA" id="ARBA00004651"/>
    </source>
</evidence>
<feature type="transmembrane region" description="Helical" evidence="10">
    <location>
        <begin position="53"/>
        <end position="75"/>
    </location>
</feature>
<dbReference type="FunCoup" id="A0A397RN51">
    <property type="interactions" value="266"/>
</dbReference>